<keyword evidence="2" id="KW-1185">Reference proteome</keyword>
<accession>A0ABV2IF62</accession>
<evidence type="ECO:0000313" key="1">
    <source>
        <dbReference type="EMBL" id="MET3601023.1"/>
    </source>
</evidence>
<proteinExistence type="predicted"/>
<name>A0ABV2IF62_9HYPH</name>
<reference evidence="1 2" key="1">
    <citation type="submission" date="2024-06" db="EMBL/GenBank/DDBJ databases">
        <title>Genomic Encyclopedia of Type Strains, Phase IV (KMG-IV): sequencing the most valuable type-strain genomes for metagenomic binning, comparative biology and taxonomic classification.</title>
        <authorList>
            <person name="Goeker M."/>
        </authorList>
    </citation>
    <scope>NUCLEOTIDE SEQUENCE [LARGE SCALE GENOMIC DNA]</scope>
    <source>
        <strain evidence="1 2">DSM 28102</strain>
    </source>
</reference>
<dbReference type="EMBL" id="JBEPLY010000011">
    <property type="protein sequence ID" value="MET3601023.1"/>
    <property type="molecule type" value="Genomic_DNA"/>
</dbReference>
<gene>
    <name evidence="1" type="ORF">ABID12_002974</name>
</gene>
<organism evidence="1 2">
    <name type="scientific">Martelella mangrovi</name>
    <dbReference type="NCBI Taxonomy" id="1397477"/>
    <lineage>
        <taxon>Bacteria</taxon>
        <taxon>Pseudomonadati</taxon>
        <taxon>Pseudomonadota</taxon>
        <taxon>Alphaproteobacteria</taxon>
        <taxon>Hyphomicrobiales</taxon>
        <taxon>Aurantimonadaceae</taxon>
        <taxon>Martelella</taxon>
    </lineage>
</organism>
<dbReference type="Proteomes" id="UP001549164">
    <property type="component" value="Unassembled WGS sequence"/>
</dbReference>
<sequence>MSRWKVMDSFDSYKFDQAVDRVLESLWDSIERCRQDDDAGGARVVRADVSHDFICLTIETTAAPALTKQELENALKALRHRPQTAQRERTGS</sequence>
<protein>
    <submittedName>
        <fullName evidence="1">Uncharacterized protein</fullName>
    </submittedName>
</protein>
<evidence type="ECO:0000313" key="2">
    <source>
        <dbReference type="Proteomes" id="UP001549164"/>
    </source>
</evidence>
<dbReference type="RefSeq" id="WP_354434890.1">
    <property type="nucleotide sequence ID" value="NZ_JBEPLY010000011.1"/>
</dbReference>
<comment type="caution">
    <text evidence="1">The sequence shown here is derived from an EMBL/GenBank/DDBJ whole genome shotgun (WGS) entry which is preliminary data.</text>
</comment>